<dbReference type="EMBL" id="CP031124">
    <property type="protein sequence ID" value="AXF86349.1"/>
    <property type="molecule type" value="Genomic_DNA"/>
</dbReference>
<dbReference type="KEGG" id="hyf:DTO96_102099"/>
<accession>A0A345DDB1</accession>
<evidence type="ECO:0000313" key="2">
    <source>
        <dbReference type="EMBL" id="AXF86349.1"/>
    </source>
</evidence>
<name>A0A345DDB1_9BURK</name>
<keyword evidence="1" id="KW-0732">Signal</keyword>
<keyword evidence="3" id="KW-1185">Reference proteome</keyword>
<evidence type="ECO:0008006" key="4">
    <source>
        <dbReference type="Google" id="ProtNLM"/>
    </source>
</evidence>
<sequence>MRQRLIIANLLLISTLVLSGCATQFGARIACDIKAKDGGGVKSWEQKTGRTICKTTGGVIINRSPNPNDTLYGNVNSNTVCEPEYERVINHAEYIKYMKACVASMTKNK</sequence>
<feature type="chain" id="PRO_5016748597" description="Lipoprotein" evidence="1">
    <location>
        <begin position="20"/>
        <end position="109"/>
    </location>
</feature>
<evidence type="ECO:0000256" key="1">
    <source>
        <dbReference type="SAM" id="SignalP"/>
    </source>
</evidence>
<reference evidence="3" key="1">
    <citation type="submission" date="2018-07" db="EMBL/GenBank/DDBJ databases">
        <authorList>
            <person name="Kim H."/>
        </authorList>
    </citation>
    <scope>NUCLEOTIDE SEQUENCE [LARGE SCALE GENOMIC DNA]</scope>
    <source>
        <strain evidence="3">F02</strain>
    </source>
</reference>
<dbReference type="PROSITE" id="PS51257">
    <property type="entry name" value="PROKAR_LIPOPROTEIN"/>
    <property type="match status" value="1"/>
</dbReference>
<feature type="signal peptide" evidence="1">
    <location>
        <begin position="1"/>
        <end position="19"/>
    </location>
</feature>
<evidence type="ECO:0000313" key="3">
    <source>
        <dbReference type="Proteomes" id="UP000252182"/>
    </source>
</evidence>
<organism evidence="2 3">
    <name type="scientific">Ephemeroptericola cinctiostellae</name>
    <dbReference type="NCBI Taxonomy" id="2268024"/>
    <lineage>
        <taxon>Bacteria</taxon>
        <taxon>Pseudomonadati</taxon>
        <taxon>Pseudomonadota</taxon>
        <taxon>Betaproteobacteria</taxon>
        <taxon>Burkholderiales</taxon>
        <taxon>Burkholderiaceae</taxon>
        <taxon>Ephemeroptericola</taxon>
    </lineage>
</organism>
<dbReference type="Proteomes" id="UP000252182">
    <property type="component" value="Chromosome"/>
</dbReference>
<dbReference type="AlphaFoldDB" id="A0A345DDB1"/>
<proteinExistence type="predicted"/>
<gene>
    <name evidence="2" type="ORF">DTO96_102099</name>
</gene>
<protein>
    <recommendedName>
        <fullName evidence="4">Lipoprotein</fullName>
    </recommendedName>
</protein>